<organism evidence="1 2">
    <name type="scientific">Candidatus Desulfovibrio intestinipullorum</name>
    <dbReference type="NCBI Taxonomy" id="2838536"/>
    <lineage>
        <taxon>Bacteria</taxon>
        <taxon>Pseudomonadati</taxon>
        <taxon>Thermodesulfobacteriota</taxon>
        <taxon>Desulfovibrionia</taxon>
        <taxon>Desulfovibrionales</taxon>
        <taxon>Desulfovibrionaceae</taxon>
        <taxon>Desulfovibrio</taxon>
    </lineage>
</organism>
<accession>A0A9D1PXW8</accession>
<reference evidence="1" key="1">
    <citation type="journal article" date="2021" name="PeerJ">
        <title>Extensive microbial diversity within the chicken gut microbiome revealed by metagenomics and culture.</title>
        <authorList>
            <person name="Gilroy R."/>
            <person name="Ravi A."/>
            <person name="Getino M."/>
            <person name="Pursley I."/>
            <person name="Horton D.L."/>
            <person name="Alikhan N.F."/>
            <person name="Baker D."/>
            <person name="Gharbi K."/>
            <person name="Hall N."/>
            <person name="Watson M."/>
            <person name="Adriaenssens E.M."/>
            <person name="Foster-Nyarko E."/>
            <person name="Jarju S."/>
            <person name="Secka A."/>
            <person name="Antonio M."/>
            <person name="Oren A."/>
            <person name="Chaudhuri R.R."/>
            <person name="La Ragione R."/>
            <person name="Hildebrand F."/>
            <person name="Pallen M.J."/>
        </authorList>
    </citation>
    <scope>NUCLEOTIDE SEQUENCE</scope>
    <source>
        <strain evidence="1">ChiHecec2B26-446</strain>
    </source>
</reference>
<dbReference type="Pfam" id="PF05845">
    <property type="entry name" value="PhnH"/>
    <property type="match status" value="1"/>
</dbReference>
<dbReference type="PIRSF" id="PIRSF020680">
    <property type="entry name" value="PhnH"/>
    <property type="match status" value="1"/>
</dbReference>
<dbReference type="Proteomes" id="UP000886752">
    <property type="component" value="Unassembled WGS sequence"/>
</dbReference>
<dbReference type="AlphaFoldDB" id="A0A9D1PXW8"/>
<name>A0A9D1PXW8_9BACT</name>
<sequence length="207" mass="22075">MTSPHTSSPSSLSVAASDAVLLCQQTFRTLLDALARPCQPKALPETADSGLPLPLELALIARTLCDQDTTVWLSPSLATEAVRSWLRFHTGLMFCEAPEDAQFLLAAGLEELPELARLNQGTSTYPDRSATAIVANVHFAGPDHQTALTATGPGIRSSQPVPMPLTDGFLVQWQANHARFPQGVDCFFCGEGLVSGLPRTTVLHGQA</sequence>
<reference evidence="1" key="2">
    <citation type="submission" date="2021-04" db="EMBL/GenBank/DDBJ databases">
        <authorList>
            <person name="Gilroy R."/>
        </authorList>
    </citation>
    <scope>NUCLEOTIDE SEQUENCE</scope>
    <source>
        <strain evidence="1">ChiHecec2B26-446</strain>
    </source>
</reference>
<dbReference type="NCBIfam" id="TIGR03292">
    <property type="entry name" value="PhnH_redo"/>
    <property type="match status" value="1"/>
</dbReference>
<proteinExistence type="predicted"/>
<evidence type="ECO:0000313" key="2">
    <source>
        <dbReference type="Proteomes" id="UP000886752"/>
    </source>
</evidence>
<keyword evidence="1" id="KW-0456">Lyase</keyword>
<dbReference type="InterPro" id="IPR008772">
    <property type="entry name" value="Phosphonate_metab_PhnH"/>
</dbReference>
<dbReference type="Gene3D" id="3.40.50.11310">
    <property type="entry name" value="Bacterial phosphonate metabolism protein PhnH"/>
    <property type="match status" value="1"/>
</dbReference>
<dbReference type="GO" id="GO:0016829">
    <property type="term" value="F:lyase activity"/>
    <property type="evidence" value="ECO:0007669"/>
    <property type="project" value="UniProtKB-KW"/>
</dbReference>
<comment type="caution">
    <text evidence="1">The sequence shown here is derived from an EMBL/GenBank/DDBJ whole genome shotgun (WGS) entry which is preliminary data.</text>
</comment>
<dbReference type="SUPFAM" id="SSF159709">
    <property type="entry name" value="PhnH-like"/>
    <property type="match status" value="1"/>
</dbReference>
<evidence type="ECO:0000313" key="1">
    <source>
        <dbReference type="EMBL" id="HIW01630.1"/>
    </source>
</evidence>
<dbReference type="InterPro" id="IPR038058">
    <property type="entry name" value="PhnH-like_sp"/>
</dbReference>
<dbReference type="GO" id="GO:0019634">
    <property type="term" value="P:organic phosphonate metabolic process"/>
    <property type="evidence" value="ECO:0007669"/>
    <property type="project" value="InterPro"/>
</dbReference>
<gene>
    <name evidence="1" type="primary">phnH</name>
    <name evidence="1" type="ORF">H9894_10670</name>
</gene>
<protein>
    <submittedName>
        <fullName evidence="1">Phosphonate C-P lyase system protein PhnH</fullName>
    </submittedName>
</protein>
<dbReference type="EMBL" id="DXHV01000084">
    <property type="protein sequence ID" value="HIW01630.1"/>
    <property type="molecule type" value="Genomic_DNA"/>
</dbReference>